<dbReference type="EMBL" id="OR769219">
    <property type="protein sequence ID" value="WQJ51552.1"/>
    <property type="molecule type" value="Genomic_DNA"/>
</dbReference>
<protein>
    <submittedName>
        <fullName evidence="1">Uncharacterized protein</fullName>
    </submittedName>
</protein>
<reference evidence="1 2" key="1">
    <citation type="submission" date="2023-11" db="EMBL/GenBank/DDBJ databases">
        <authorList>
            <person name="Cook R."/>
            <person name="Crisci M."/>
            <person name="Pye H."/>
            <person name="Adriaenssens E."/>
            <person name="Santini J."/>
        </authorList>
    </citation>
    <scope>NUCLEOTIDE SEQUENCE [LARGE SCALE GENOMIC DNA]</scope>
    <source>
        <strain evidence="1">Lak_Megaphage_RVC_AP3_GC26</strain>
    </source>
</reference>
<evidence type="ECO:0000313" key="2">
    <source>
        <dbReference type="Proteomes" id="UP001348805"/>
    </source>
</evidence>
<keyword evidence="2" id="KW-1185">Reference proteome</keyword>
<proteinExistence type="predicted"/>
<organism evidence="1 2">
    <name type="scientific">phage Lak_Megaphage_RVC_AP3_GC26</name>
    <dbReference type="NCBI Taxonomy" id="3109225"/>
    <lineage>
        <taxon>Viruses</taxon>
        <taxon>Duplodnaviria</taxon>
        <taxon>Heunggongvirae</taxon>
        <taxon>Uroviricota</taxon>
        <taxon>Caudoviricetes</taxon>
        <taxon>Caudoviricetes code 15 clade</taxon>
    </lineage>
</organism>
<accession>A0ABZ0Z0S7</accession>
<evidence type="ECO:0000313" key="1">
    <source>
        <dbReference type="EMBL" id="WQJ51552.1"/>
    </source>
</evidence>
<name>A0ABZ0Z0S7_9CAUD</name>
<sequence length="192" mass="22528">MPTRCNIIVKSGISGRNILYRHCDGYPDSGTGDDLKAVLEKYSKNVEEYDYESLTKQILDSYDDIQEDDKVARDISYLYEITLFNHTIFYTCYKVPVIGDYDIDNIDEDENCSIIECKEYNNVYTDKNQLESTKDVIDDARTLLEYTNKRNYFIEQIIKKYRDSNTKDIKLVTELLKLSYDQGFNCSRLDNI</sequence>
<dbReference type="Proteomes" id="UP001348805">
    <property type="component" value="Segment"/>
</dbReference>